<dbReference type="Proteomes" id="UP000557688">
    <property type="component" value="Unassembled WGS sequence"/>
</dbReference>
<dbReference type="Pfam" id="PF13704">
    <property type="entry name" value="Glyco_tranf_2_4"/>
    <property type="match status" value="1"/>
</dbReference>
<keyword evidence="2" id="KW-0808">Transferase</keyword>
<gene>
    <name evidence="1" type="ORF">FHR90_000242</name>
    <name evidence="2" type="ORF">HUK83_04025</name>
</gene>
<sequence>MTGTPLGVLQTHCDQLARASFHDQRASSSWHPHQDVTLAALGSAVLVMMVKDESDIIRQNLQHHYKLGFRYFFVLDNRSNDATAAVIAEFRAGHPDAQVACLYDFVVGYYQAAKMAAVVAFLSIYLEHENNPGRWLFFVDADEFITFCAGDVVEGPKRISAALDDPAHKMLVMHWAQCASMEVVEHDTPDRSLLETHTRIWTTMEPAVTKVAIRMDAGMTTRQGNHMVESFPYQTDAAVVLAEFGLYMLHFPQRSVDQMRRKVVNGAAAYAATKGQENHGGHWRQYYEWYSQNGDVVLRQLIQQHIDSCS</sequence>
<dbReference type="Proteomes" id="UP000565205">
    <property type="component" value="Unassembled WGS sequence"/>
</dbReference>
<dbReference type="InterPro" id="IPR029044">
    <property type="entry name" value="Nucleotide-diphossugar_trans"/>
</dbReference>
<dbReference type="RefSeq" id="WP_176622242.1">
    <property type="nucleotide sequence ID" value="NZ_JABXXQ010000042.1"/>
</dbReference>
<dbReference type="EMBL" id="JABXXQ010000042">
    <property type="protein sequence ID" value="NVN29504.1"/>
    <property type="molecule type" value="Genomic_DNA"/>
</dbReference>
<dbReference type="GO" id="GO:0016740">
    <property type="term" value="F:transferase activity"/>
    <property type="evidence" value="ECO:0007669"/>
    <property type="project" value="UniProtKB-KW"/>
</dbReference>
<evidence type="ECO:0000313" key="1">
    <source>
        <dbReference type="EMBL" id="MBB3172436.1"/>
    </source>
</evidence>
<proteinExistence type="predicted"/>
<dbReference type="EMBL" id="JACHXV010000001">
    <property type="protein sequence ID" value="MBB3172436.1"/>
    <property type="molecule type" value="Genomic_DNA"/>
</dbReference>
<reference evidence="1 3" key="2">
    <citation type="submission" date="2020-08" db="EMBL/GenBank/DDBJ databases">
        <title>Genomic Encyclopedia of Type Strains, Phase III (KMG-III): the genomes of soil and plant-associated and newly described type strains.</title>
        <authorList>
            <person name="Whitman W."/>
        </authorList>
    </citation>
    <scope>NUCLEOTIDE SEQUENCE [LARGE SCALE GENOMIC DNA]</scope>
    <source>
        <strain evidence="1 3">CECT 8088</strain>
    </source>
</reference>
<evidence type="ECO:0000313" key="3">
    <source>
        <dbReference type="Proteomes" id="UP000557688"/>
    </source>
</evidence>
<protein>
    <submittedName>
        <fullName evidence="2">Glycosyltransferase family 2 protein</fullName>
    </submittedName>
</protein>
<dbReference type="AlphaFoldDB" id="A0A839URL7"/>
<evidence type="ECO:0000313" key="4">
    <source>
        <dbReference type="Proteomes" id="UP000565205"/>
    </source>
</evidence>
<keyword evidence="3" id="KW-1185">Reference proteome</keyword>
<comment type="caution">
    <text evidence="1">The sequence shown here is derived from an EMBL/GenBank/DDBJ whole genome shotgun (WGS) entry which is preliminary data.</text>
</comment>
<reference evidence="2 4" key="1">
    <citation type="submission" date="2020-06" db="EMBL/GenBank/DDBJ databases">
        <title>Description of novel acetic acid bacteria.</title>
        <authorList>
            <person name="Sombolestani A."/>
        </authorList>
    </citation>
    <scope>NUCLEOTIDE SEQUENCE [LARGE SCALE GENOMIC DNA]</scope>
    <source>
        <strain evidence="2 4">LMG 26838</strain>
    </source>
</reference>
<organism evidence="1 3">
    <name type="scientific">Endobacter medicaginis</name>
    <dbReference type="NCBI Taxonomy" id="1181271"/>
    <lineage>
        <taxon>Bacteria</taxon>
        <taxon>Pseudomonadati</taxon>
        <taxon>Pseudomonadota</taxon>
        <taxon>Alphaproteobacteria</taxon>
        <taxon>Acetobacterales</taxon>
        <taxon>Acetobacteraceae</taxon>
        <taxon>Endobacter</taxon>
    </lineage>
</organism>
<evidence type="ECO:0000313" key="2">
    <source>
        <dbReference type="EMBL" id="NVN29504.1"/>
    </source>
</evidence>
<dbReference type="SUPFAM" id="SSF53448">
    <property type="entry name" value="Nucleotide-diphospho-sugar transferases"/>
    <property type="match status" value="1"/>
</dbReference>
<name>A0A839URL7_9PROT</name>
<accession>A0A839URL7</accession>